<keyword evidence="1" id="KW-0812">Transmembrane</keyword>
<proteinExistence type="predicted"/>
<feature type="domain" description="YcxB-like C-terminal" evidence="2">
    <location>
        <begin position="103"/>
        <end position="160"/>
    </location>
</feature>
<evidence type="ECO:0000256" key="1">
    <source>
        <dbReference type="SAM" id="Phobius"/>
    </source>
</evidence>
<name>A0A923L2I0_9BACI</name>
<dbReference type="Proteomes" id="UP000637359">
    <property type="component" value="Unassembled WGS sequence"/>
</dbReference>
<accession>A0A923L2I0</accession>
<keyword evidence="1" id="KW-1133">Transmembrane helix</keyword>
<evidence type="ECO:0000313" key="3">
    <source>
        <dbReference type="EMBL" id="MBC5635236.1"/>
    </source>
</evidence>
<dbReference type="RefSeq" id="WP_186867955.1">
    <property type="nucleotide sequence ID" value="NZ_JACOOL010000001.1"/>
</dbReference>
<gene>
    <name evidence="3" type="ORF">H8S33_00220</name>
</gene>
<keyword evidence="4" id="KW-1185">Reference proteome</keyword>
<organism evidence="3 4">
    <name type="scientific">Ornithinibacillus hominis</name>
    <dbReference type="NCBI Taxonomy" id="2763055"/>
    <lineage>
        <taxon>Bacteria</taxon>
        <taxon>Bacillati</taxon>
        <taxon>Bacillota</taxon>
        <taxon>Bacilli</taxon>
        <taxon>Bacillales</taxon>
        <taxon>Bacillaceae</taxon>
        <taxon>Ornithinibacillus</taxon>
    </lineage>
</organism>
<protein>
    <submittedName>
        <fullName evidence="3">YcxB family protein</fullName>
    </submittedName>
</protein>
<dbReference type="EMBL" id="JACOOL010000001">
    <property type="protein sequence ID" value="MBC5635236.1"/>
    <property type="molecule type" value="Genomic_DNA"/>
</dbReference>
<dbReference type="AlphaFoldDB" id="A0A923L2I0"/>
<sequence>MERISIEIHFKLEPKDIWSYKKNARIYSRKVITSIRLANIIFAVFSFIIFYGPNLFQTLVNTFFASFVIFPLAERYTLYARHNLSLKRDAAKLGEKHLKINHDGITLSSTTKTFSQQWNSIIRVVKNDSYYFIYDQDERSYIIPIRELSSENEQKLQNLLVEHNKLFIQQETPSNLEKLTKLRLILLIFFVSLAIINQIENAQDSLSPVKEEVYGLFQNIDTETEMEDLLKQKLNIKESVTQKDIDKLYNKLSMIDSEDASYDDKFQLASLIKKAEQLIYNGLQNTTQVYHGESTHWKVVDYKIQANPVLFRTYAGRMYMKEQDVFEADYFNVEVYVIFDDNEEIRLHKEEFLADYQDRAKSVELDISEQSTGEFAANQESYRNKSGNPVSIEDINEVFILVQWKGKNENELEEEKIILSPANL</sequence>
<dbReference type="InterPro" id="IPR025588">
    <property type="entry name" value="YcxB-like_C"/>
</dbReference>
<evidence type="ECO:0000313" key="4">
    <source>
        <dbReference type="Proteomes" id="UP000637359"/>
    </source>
</evidence>
<reference evidence="3" key="1">
    <citation type="submission" date="2020-08" db="EMBL/GenBank/DDBJ databases">
        <title>Genome public.</title>
        <authorList>
            <person name="Liu C."/>
            <person name="Sun Q."/>
        </authorList>
    </citation>
    <scope>NUCLEOTIDE SEQUENCE</scope>
    <source>
        <strain evidence="3">BX22</strain>
    </source>
</reference>
<evidence type="ECO:0000259" key="2">
    <source>
        <dbReference type="Pfam" id="PF14317"/>
    </source>
</evidence>
<comment type="caution">
    <text evidence="3">The sequence shown here is derived from an EMBL/GenBank/DDBJ whole genome shotgun (WGS) entry which is preliminary data.</text>
</comment>
<dbReference type="Pfam" id="PF14317">
    <property type="entry name" value="YcxB"/>
    <property type="match status" value="1"/>
</dbReference>
<keyword evidence="1" id="KW-0472">Membrane</keyword>
<feature type="transmembrane region" description="Helical" evidence="1">
    <location>
        <begin position="31"/>
        <end position="52"/>
    </location>
</feature>